<evidence type="ECO:0000256" key="2">
    <source>
        <dbReference type="ARBA" id="ARBA00022679"/>
    </source>
</evidence>
<name>A0ABT9UGG5_9MICC</name>
<dbReference type="Pfam" id="PF00294">
    <property type="entry name" value="PfkB"/>
    <property type="match status" value="1"/>
</dbReference>
<keyword evidence="2 8" id="KW-0808">Transferase</keyword>
<feature type="compositionally biased region" description="Polar residues" evidence="6">
    <location>
        <begin position="313"/>
        <end position="326"/>
    </location>
</feature>
<dbReference type="GO" id="GO:0008865">
    <property type="term" value="F:fructokinase activity"/>
    <property type="evidence" value="ECO:0007669"/>
    <property type="project" value="UniProtKB-EC"/>
</dbReference>
<proteinExistence type="inferred from homology"/>
<dbReference type="RefSeq" id="WP_307489964.1">
    <property type="nucleotide sequence ID" value="NZ_JAUSSY010000006.1"/>
</dbReference>
<dbReference type="InterPro" id="IPR011611">
    <property type="entry name" value="PfkB_dom"/>
</dbReference>
<feature type="region of interest" description="Disordered" evidence="6">
    <location>
        <begin position="296"/>
        <end position="334"/>
    </location>
</feature>
<gene>
    <name evidence="8" type="ORF">J2T22_001933</name>
</gene>
<dbReference type="InterPro" id="IPR029056">
    <property type="entry name" value="Ribokinase-like"/>
</dbReference>
<protein>
    <submittedName>
        <fullName evidence="8">Fructokinase</fullName>
        <ecNumber evidence="8">2.7.1.4</ecNumber>
    </submittedName>
</protein>
<comment type="similarity">
    <text evidence="1">Belongs to the carbohydrate kinase PfkB family.</text>
</comment>
<evidence type="ECO:0000313" key="9">
    <source>
        <dbReference type="Proteomes" id="UP001226389"/>
    </source>
</evidence>
<dbReference type="EMBL" id="JAUSSY010000006">
    <property type="protein sequence ID" value="MDQ0118747.1"/>
    <property type="molecule type" value="Genomic_DNA"/>
</dbReference>
<dbReference type="CDD" id="cd01167">
    <property type="entry name" value="bac_FRK"/>
    <property type="match status" value="1"/>
</dbReference>
<dbReference type="EC" id="2.7.1.4" evidence="8"/>
<feature type="domain" description="Carbohydrate kinase PfkB" evidence="7">
    <location>
        <begin position="17"/>
        <end position="299"/>
    </location>
</feature>
<dbReference type="Proteomes" id="UP001226389">
    <property type="component" value="Unassembled WGS sequence"/>
</dbReference>
<keyword evidence="5" id="KW-0067">ATP-binding</keyword>
<dbReference type="PROSITE" id="PS00584">
    <property type="entry name" value="PFKB_KINASES_2"/>
    <property type="match status" value="1"/>
</dbReference>
<dbReference type="SUPFAM" id="SSF53613">
    <property type="entry name" value="Ribokinase-like"/>
    <property type="match status" value="1"/>
</dbReference>
<evidence type="ECO:0000256" key="1">
    <source>
        <dbReference type="ARBA" id="ARBA00010688"/>
    </source>
</evidence>
<evidence type="ECO:0000256" key="5">
    <source>
        <dbReference type="ARBA" id="ARBA00022840"/>
    </source>
</evidence>
<dbReference type="PANTHER" id="PTHR43085:SF1">
    <property type="entry name" value="PSEUDOURIDINE KINASE-RELATED"/>
    <property type="match status" value="1"/>
</dbReference>
<evidence type="ECO:0000313" key="8">
    <source>
        <dbReference type="EMBL" id="MDQ0118747.1"/>
    </source>
</evidence>
<dbReference type="PANTHER" id="PTHR43085">
    <property type="entry name" value="HEXOKINASE FAMILY MEMBER"/>
    <property type="match status" value="1"/>
</dbReference>
<keyword evidence="9" id="KW-1185">Reference proteome</keyword>
<evidence type="ECO:0000256" key="4">
    <source>
        <dbReference type="ARBA" id="ARBA00022777"/>
    </source>
</evidence>
<evidence type="ECO:0000256" key="6">
    <source>
        <dbReference type="SAM" id="MobiDB-lite"/>
    </source>
</evidence>
<dbReference type="Gene3D" id="3.40.1190.20">
    <property type="match status" value="1"/>
</dbReference>
<dbReference type="InterPro" id="IPR050306">
    <property type="entry name" value="PfkB_Carbo_kinase"/>
</dbReference>
<comment type="caution">
    <text evidence="8">The sequence shown here is derived from an EMBL/GenBank/DDBJ whole genome shotgun (WGS) entry which is preliminary data.</text>
</comment>
<dbReference type="InterPro" id="IPR002173">
    <property type="entry name" value="Carboh/pur_kinase_PfkB_CS"/>
</dbReference>
<evidence type="ECO:0000256" key="3">
    <source>
        <dbReference type="ARBA" id="ARBA00022741"/>
    </source>
</evidence>
<accession>A0ABT9UGG5</accession>
<keyword evidence="3" id="KW-0547">Nucleotide-binding</keyword>
<organism evidence="8 9">
    <name type="scientific">Pseudarthrobacter defluvii</name>
    <dbReference type="NCBI Taxonomy" id="410837"/>
    <lineage>
        <taxon>Bacteria</taxon>
        <taxon>Bacillati</taxon>
        <taxon>Actinomycetota</taxon>
        <taxon>Actinomycetes</taxon>
        <taxon>Micrococcales</taxon>
        <taxon>Micrococcaceae</taxon>
        <taxon>Pseudarthrobacter</taxon>
    </lineage>
</organism>
<reference evidence="8 9" key="1">
    <citation type="submission" date="2023-07" db="EMBL/GenBank/DDBJ databases">
        <title>Sorghum-associated microbial communities from plants grown in Nebraska, USA.</title>
        <authorList>
            <person name="Schachtman D."/>
        </authorList>
    </citation>
    <scope>NUCLEOTIDE SEQUENCE [LARGE SCALE GENOMIC DNA]</scope>
    <source>
        <strain evidence="8 9">DS994</strain>
    </source>
</reference>
<keyword evidence="4" id="KW-0418">Kinase</keyword>
<sequence>MANPKTTPHDTQRFLDVLVVGEALVDVVTTPDGQVEHPGGSPANVAYGLGLLGVATGLLTAIAPDARGTLIEGHLRRAGVTLLPGSKLLARTATASAILGPDGSAEYDFDIHWELPPATPACLPRILHTGSIATFLDPGAGVVKALMEQAHAQCTVTYDPNIRPSLLGSHAEAKGIFEELVSLTDVVKLSDEDAHWLYPKKTLEEIADHILRLGSGLAVITKGAEGSQFTSAAAGVTIPAVRTSVVDTIGAGDSYMAALILGLLTRGTEGFAPAVLEQLGRTAAAAASITVQRAGANPPTLDELKGAVEAPGSATSRPATEQTHGSTPVVASLP</sequence>
<evidence type="ECO:0000259" key="7">
    <source>
        <dbReference type="Pfam" id="PF00294"/>
    </source>
</evidence>